<proteinExistence type="predicted"/>
<dbReference type="InterPro" id="IPR001810">
    <property type="entry name" value="F-box_dom"/>
</dbReference>
<dbReference type="SUPFAM" id="SSF52047">
    <property type="entry name" value="RNI-like"/>
    <property type="match status" value="1"/>
</dbReference>
<reference evidence="3" key="1">
    <citation type="submission" date="2025-08" db="UniProtKB">
        <authorList>
            <consortium name="RefSeq"/>
        </authorList>
    </citation>
    <scope>IDENTIFICATION</scope>
    <source>
        <tissue evidence="3">Total insect</tissue>
    </source>
</reference>
<dbReference type="PANTHER" id="PTHR38926">
    <property type="entry name" value="F-BOX DOMAIN CONTAINING PROTEIN, EXPRESSED"/>
    <property type="match status" value="1"/>
</dbReference>
<dbReference type="InParanoid" id="A0A6P9AK82"/>
<dbReference type="InterPro" id="IPR032675">
    <property type="entry name" value="LRR_dom_sf"/>
</dbReference>
<dbReference type="InterPro" id="IPR036047">
    <property type="entry name" value="F-box-like_dom_sf"/>
</dbReference>
<dbReference type="OrthoDB" id="8171506at2759"/>
<dbReference type="GeneID" id="117653934"/>
<evidence type="ECO:0000313" key="3">
    <source>
        <dbReference type="RefSeq" id="XP_034255876.1"/>
    </source>
</evidence>
<dbReference type="Pfam" id="PF12937">
    <property type="entry name" value="F-box-like"/>
    <property type="match status" value="1"/>
</dbReference>
<accession>A0A6P9AK82</accession>
<gene>
    <name evidence="3" type="primary">LOC117653934</name>
</gene>
<dbReference type="Proteomes" id="UP000515158">
    <property type="component" value="Unplaced"/>
</dbReference>
<dbReference type="PANTHER" id="PTHR38926:SF5">
    <property type="entry name" value="F-BOX AND LEUCINE-RICH REPEAT PROTEIN 6"/>
    <property type="match status" value="1"/>
</dbReference>
<evidence type="ECO:0000313" key="2">
    <source>
        <dbReference type="Proteomes" id="UP000515158"/>
    </source>
</evidence>
<dbReference type="RefSeq" id="XP_034255876.1">
    <property type="nucleotide sequence ID" value="XM_034399985.1"/>
</dbReference>
<keyword evidence="2" id="KW-1185">Reference proteome</keyword>
<name>A0A6P9AK82_THRPL</name>
<protein>
    <submittedName>
        <fullName evidence="3">Uncharacterized protein LOC117653934</fullName>
    </submittedName>
</protein>
<sequence length="407" mass="45895">MEALRCLPQEDATPVAALTCSIHELPHEILVSIFSYLKPSELLYGVGMVCKRWCELSKEPLAWQKTSFSLWDDTRIWRHAPFIGHLEILAPNETEVEKVRQLVASTGPACVRSMRIILRHPRDALGILRKYEDVIRTLDLQVGGQDAFPHDWREFFDAIGMLSDLRSLSVRISPVLPDIPYDKQISAGCRALRSLRVRGQECLAADLVRDLGGIVSSLVLSCSFDEHSHKLIQALSTCTAVRELTLPCCMIASVSHVQSLQSLKLIADHGPTAIDDAILSACPTLQKIEKLEVCNSRTQNAPELGMNRCVSMIARHLKNCHSVDLRGLRTLDEYLSEFINEAKTVQSYELICKVYHLLQLENLENVRTVRAVLDTQGMGVPFVLNTVNRLRAHPKKIFYIHFHYMGH</sequence>
<dbReference type="KEGG" id="tpal:117653934"/>
<dbReference type="Gene3D" id="3.80.10.10">
    <property type="entry name" value="Ribonuclease Inhibitor"/>
    <property type="match status" value="1"/>
</dbReference>
<dbReference type="AlphaFoldDB" id="A0A6P9AK82"/>
<dbReference type="SUPFAM" id="SSF81383">
    <property type="entry name" value="F-box domain"/>
    <property type="match status" value="1"/>
</dbReference>
<dbReference type="Gene3D" id="1.20.1280.50">
    <property type="match status" value="1"/>
</dbReference>
<evidence type="ECO:0000259" key="1">
    <source>
        <dbReference type="PROSITE" id="PS50181"/>
    </source>
</evidence>
<organism evidence="3">
    <name type="scientific">Thrips palmi</name>
    <name type="common">Melon thrips</name>
    <dbReference type="NCBI Taxonomy" id="161013"/>
    <lineage>
        <taxon>Eukaryota</taxon>
        <taxon>Metazoa</taxon>
        <taxon>Ecdysozoa</taxon>
        <taxon>Arthropoda</taxon>
        <taxon>Hexapoda</taxon>
        <taxon>Insecta</taxon>
        <taxon>Pterygota</taxon>
        <taxon>Neoptera</taxon>
        <taxon>Paraneoptera</taxon>
        <taxon>Thysanoptera</taxon>
        <taxon>Terebrantia</taxon>
        <taxon>Thripoidea</taxon>
        <taxon>Thripidae</taxon>
        <taxon>Thrips</taxon>
    </lineage>
</organism>
<feature type="domain" description="F-box" evidence="1">
    <location>
        <begin position="19"/>
        <end position="66"/>
    </location>
</feature>
<dbReference type="PROSITE" id="PS50181">
    <property type="entry name" value="FBOX"/>
    <property type="match status" value="1"/>
</dbReference>